<dbReference type="Gene3D" id="3.10.580.10">
    <property type="entry name" value="CBS-domain"/>
    <property type="match status" value="1"/>
</dbReference>
<accession>A0A848DRC8</accession>
<dbReference type="AlphaFoldDB" id="A0A848DRC8"/>
<dbReference type="InterPro" id="IPR000644">
    <property type="entry name" value="CBS_dom"/>
</dbReference>
<dbReference type="PANTHER" id="PTHR43080">
    <property type="entry name" value="CBS DOMAIN-CONTAINING PROTEIN CBSX3, MITOCHONDRIAL"/>
    <property type="match status" value="1"/>
</dbReference>
<organism evidence="5 6">
    <name type="scientific">Pseudonocardia bannensis</name>
    <dbReference type="NCBI Taxonomy" id="630973"/>
    <lineage>
        <taxon>Bacteria</taxon>
        <taxon>Bacillati</taxon>
        <taxon>Actinomycetota</taxon>
        <taxon>Actinomycetes</taxon>
        <taxon>Pseudonocardiales</taxon>
        <taxon>Pseudonocardiaceae</taxon>
        <taxon>Pseudonocardia</taxon>
    </lineage>
</organism>
<dbReference type="Pfam" id="PF00571">
    <property type="entry name" value="CBS"/>
    <property type="match status" value="1"/>
</dbReference>
<dbReference type="RefSeq" id="WP_169415959.1">
    <property type="nucleotide sequence ID" value="NZ_JAAXKZ010000173.1"/>
</dbReference>
<proteinExistence type="predicted"/>
<dbReference type="SUPFAM" id="SSF54631">
    <property type="entry name" value="CBS-domain pair"/>
    <property type="match status" value="1"/>
</dbReference>
<comment type="caution">
    <text evidence="5">The sequence shown here is derived from an EMBL/GenBank/DDBJ whole genome shotgun (WGS) entry which is preliminary data.</text>
</comment>
<dbReference type="InterPro" id="IPR007055">
    <property type="entry name" value="BON_dom"/>
</dbReference>
<dbReference type="InterPro" id="IPR051257">
    <property type="entry name" value="Diverse_CBS-Domain"/>
</dbReference>
<evidence type="ECO:0000313" key="5">
    <source>
        <dbReference type="EMBL" id="NMH95298.1"/>
    </source>
</evidence>
<evidence type="ECO:0000259" key="3">
    <source>
        <dbReference type="PROSITE" id="PS50914"/>
    </source>
</evidence>
<dbReference type="Proteomes" id="UP000586918">
    <property type="component" value="Unassembled WGS sequence"/>
</dbReference>
<dbReference type="PROSITE" id="PS51371">
    <property type="entry name" value="CBS"/>
    <property type="match status" value="1"/>
</dbReference>
<dbReference type="InterPro" id="IPR046342">
    <property type="entry name" value="CBS_dom_sf"/>
</dbReference>
<feature type="domain" description="BON" evidence="3">
    <location>
        <begin position="54"/>
        <end position="122"/>
    </location>
</feature>
<evidence type="ECO:0000256" key="1">
    <source>
        <dbReference type="ARBA" id="ARBA00023122"/>
    </source>
</evidence>
<keyword evidence="1 2" id="KW-0129">CBS domain</keyword>
<dbReference type="Gene3D" id="3.30.1340.30">
    <property type="match status" value="1"/>
</dbReference>
<dbReference type="PROSITE" id="PS50914">
    <property type="entry name" value="BON"/>
    <property type="match status" value="1"/>
</dbReference>
<reference evidence="5 6" key="1">
    <citation type="submission" date="2020-04" db="EMBL/GenBank/DDBJ databases">
        <authorList>
            <person name="Klaysubun C."/>
            <person name="Duangmal K."/>
            <person name="Lipun K."/>
        </authorList>
    </citation>
    <scope>NUCLEOTIDE SEQUENCE [LARGE SCALE GENOMIC DNA]</scope>
    <source>
        <strain evidence="5 6">DSM 45300</strain>
    </source>
</reference>
<dbReference type="Pfam" id="PF04972">
    <property type="entry name" value="BON"/>
    <property type="match status" value="1"/>
</dbReference>
<protein>
    <submittedName>
        <fullName evidence="5">CBS domain-containing protein</fullName>
    </submittedName>
</protein>
<name>A0A848DRC8_9PSEU</name>
<dbReference type="SMART" id="SM00116">
    <property type="entry name" value="CBS"/>
    <property type="match status" value="1"/>
</dbReference>
<feature type="domain" description="CBS" evidence="4">
    <location>
        <begin position="1"/>
        <end position="58"/>
    </location>
</feature>
<dbReference type="EMBL" id="JAAXKZ010000173">
    <property type="protein sequence ID" value="NMH95298.1"/>
    <property type="molecule type" value="Genomic_DNA"/>
</dbReference>
<dbReference type="PANTHER" id="PTHR43080:SF29">
    <property type="entry name" value="OS02G0818000 PROTEIN"/>
    <property type="match status" value="1"/>
</dbReference>
<gene>
    <name evidence="5" type="ORF">HF519_27835</name>
</gene>
<evidence type="ECO:0000313" key="6">
    <source>
        <dbReference type="Proteomes" id="UP000586918"/>
    </source>
</evidence>
<evidence type="ECO:0000256" key="2">
    <source>
        <dbReference type="PROSITE-ProRule" id="PRU00703"/>
    </source>
</evidence>
<sequence length="135" mass="14801">MTAPVITVGPELSVARAARRMLERHLRWMPVVDARGRVVGVLTRSDLLAVFLRDDADIRAEIVDELLGGLLLGEGRIDVRVEGGVVTLTGRLETRADAWLAVRFVERIEGVVSVVDHLGYRVDERAADPVAGPLR</sequence>
<evidence type="ECO:0000259" key="4">
    <source>
        <dbReference type="PROSITE" id="PS51371"/>
    </source>
</evidence>
<keyword evidence="6" id="KW-1185">Reference proteome</keyword>